<organism evidence="3 4">
    <name type="scientific">Larkinella punicea</name>
    <dbReference type="NCBI Taxonomy" id="2315727"/>
    <lineage>
        <taxon>Bacteria</taxon>
        <taxon>Pseudomonadati</taxon>
        <taxon>Bacteroidota</taxon>
        <taxon>Cytophagia</taxon>
        <taxon>Cytophagales</taxon>
        <taxon>Spirosomataceae</taxon>
        <taxon>Larkinella</taxon>
    </lineage>
</organism>
<dbReference type="Pfam" id="PF13101">
    <property type="entry name" value="DUF3945"/>
    <property type="match status" value="1"/>
</dbReference>
<reference evidence="3 4" key="1">
    <citation type="submission" date="2018-07" db="EMBL/GenBank/DDBJ databases">
        <title>Genome analysis of Larkinella rosea.</title>
        <authorList>
            <person name="Zhou Z."/>
            <person name="Wang G."/>
        </authorList>
    </citation>
    <scope>NUCLEOTIDE SEQUENCE [LARGE SCALE GENOMIC DNA]</scope>
    <source>
        <strain evidence="4">zzj9</strain>
    </source>
</reference>
<evidence type="ECO:0000313" key="4">
    <source>
        <dbReference type="Proteomes" id="UP000253383"/>
    </source>
</evidence>
<accession>A0A368JIF4</accession>
<dbReference type="Proteomes" id="UP000253383">
    <property type="component" value="Unassembled WGS sequence"/>
</dbReference>
<feature type="region of interest" description="Disordered" evidence="1">
    <location>
        <begin position="253"/>
        <end position="311"/>
    </location>
</feature>
<feature type="compositionally biased region" description="Basic and acidic residues" evidence="1">
    <location>
        <begin position="286"/>
        <end position="311"/>
    </location>
</feature>
<feature type="domain" description="DUF3945" evidence="2">
    <location>
        <begin position="185"/>
        <end position="236"/>
    </location>
</feature>
<feature type="compositionally biased region" description="Polar residues" evidence="1">
    <location>
        <begin position="275"/>
        <end position="285"/>
    </location>
</feature>
<dbReference type="EMBL" id="QOWE01000022">
    <property type="protein sequence ID" value="RCR67075.1"/>
    <property type="molecule type" value="Genomic_DNA"/>
</dbReference>
<sequence length="311" mass="34313">MQNQDFARTQADGLDNIAPTATQAAAASQYAVTDGFLSSSEQEAVLRQIATERPVLQKKLDEVGIDRVYLAMHPEVEQALFSGKQTPVVTIQLPNELELQGRLRIALTDQGPQLRITPVHPELEIPEKVGDLKLTPQERSELEQKGYVDRSLAIAENGGFVSGFLRVDNQTNTVDLWRVNPETLPSKLLGIDLTRDQQIALVCGHPVKLSGLKDKQGEPFDATVSISAGKQGLQFSDIGRPDLSLKPDEKFKQQLGQNNEGAKTDHTRGLEERAGQSTVANAQTETIKRLMDPDEKPDQHKLHLRPGHDKI</sequence>
<keyword evidence="4" id="KW-1185">Reference proteome</keyword>
<protein>
    <submittedName>
        <fullName evidence="3">DUF3945 domain-containing protein</fullName>
    </submittedName>
</protein>
<dbReference type="InterPro" id="IPR025222">
    <property type="entry name" value="DUF3945"/>
</dbReference>
<name>A0A368JIF4_9BACT</name>
<dbReference type="RefSeq" id="WP_114408562.1">
    <property type="nucleotide sequence ID" value="NZ_QOWE01000022.1"/>
</dbReference>
<proteinExistence type="predicted"/>
<evidence type="ECO:0000256" key="1">
    <source>
        <dbReference type="SAM" id="MobiDB-lite"/>
    </source>
</evidence>
<comment type="caution">
    <text evidence="3">The sequence shown here is derived from an EMBL/GenBank/DDBJ whole genome shotgun (WGS) entry which is preliminary data.</text>
</comment>
<evidence type="ECO:0000313" key="3">
    <source>
        <dbReference type="EMBL" id="RCR67075.1"/>
    </source>
</evidence>
<dbReference type="AlphaFoldDB" id="A0A368JIF4"/>
<gene>
    <name evidence="3" type="ORF">DUE52_23755</name>
</gene>
<feature type="compositionally biased region" description="Basic and acidic residues" evidence="1">
    <location>
        <begin position="262"/>
        <end position="274"/>
    </location>
</feature>
<evidence type="ECO:0000259" key="2">
    <source>
        <dbReference type="Pfam" id="PF13101"/>
    </source>
</evidence>
<dbReference type="OrthoDB" id="1081890at2"/>